<keyword evidence="2" id="KW-1185">Reference proteome</keyword>
<dbReference type="Proteomes" id="UP001064048">
    <property type="component" value="Chromosome 21"/>
</dbReference>
<organism evidence="1 2">
    <name type="scientific">Choristoneura fumiferana</name>
    <name type="common">Spruce budworm moth</name>
    <name type="synonym">Archips fumiferana</name>
    <dbReference type="NCBI Taxonomy" id="7141"/>
    <lineage>
        <taxon>Eukaryota</taxon>
        <taxon>Metazoa</taxon>
        <taxon>Ecdysozoa</taxon>
        <taxon>Arthropoda</taxon>
        <taxon>Hexapoda</taxon>
        <taxon>Insecta</taxon>
        <taxon>Pterygota</taxon>
        <taxon>Neoptera</taxon>
        <taxon>Endopterygota</taxon>
        <taxon>Lepidoptera</taxon>
        <taxon>Glossata</taxon>
        <taxon>Ditrysia</taxon>
        <taxon>Tortricoidea</taxon>
        <taxon>Tortricidae</taxon>
        <taxon>Tortricinae</taxon>
        <taxon>Choristoneura</taxon>
    </lineage>
</organism>
<proteinExistence type="predicted"/>
<sequence>MKLQCSIDVVNRLDSMRNTGRYLKSTLAVGKEPKCDTEYFILHFSSVNRNGTKYSVKFIKQVFVKCINEGKATIRFEEPPQDLCIKSETIQLKCFMKILKSCITGDTKDLKLGILSNISVTAKDNAPSKLVIRDRSEFPPKGLPRTLETLNISGLKLCNFRRDILLLKLLTMLDLSNNEIEKIPPEFDN</sequence>
<evidence type="ECO:0000313" key="2">
    <source>
        <dbReference type="Proteomes" id="UP001064048"/>
    </source>
</evidence>
<gene>
    <name evidence="1" type="ORF">MSG28_012330</name>
</gene>
<evidence type="ECO:0000313" key="1">
    <source>
        <dbReference type="EMBL" id="KAI8434225.1"/>
    </source>
</evidence>
<comment type="caution">
    <text evidence="1">The sequence shown here is derived from an EMBL/GenBank/DDBJ whole genome shotgun (WGS) entry which is preliminary data.</text>
</comment>
<accession>A0ACC0KDD1</accession>
<reference evidence="1 2" key="1">
    <citation type="journal article" date="2022" name="Genome Biol. Evol.">
        <title>The Spruce Budworm Genome: Reconstructing the Evolutionary History of Antifreeze Proteins.</title>
        <authorList>
            <person name="Beliveau C."/>
            <person name="Gagne P."/>
            <person name="Picq S."/>
            <person name="Vernygora O."/>
            <person name="Keeling C.I."/>
            <person name="Pinkney K."/>
            <person name="Doucet D."/>
            <person name="Wen F."/>
            <person name="Johnston J.S."/>
            <person name="Maaroufi H."/>
            <person name="Boyle B."/>
            <person name="Laroche J."/>
            <person name="Dewar K."/>
            <person name="Juretic N."/>
            <person name="Blackburn G."/>
            <person name="Nisole A."/>
            <person name="Brunet B."/>
            <person name="Brandao M."/>
            <person name="Lumley L."/>
            <person name="Duan J."/>
            <person name="Quan G."/>
            <person name="Lucarotti C.J."/>
            <person name="Roe A.D."/>
            <person name="Sperling F.A.H."/>
            <person name="Levesque R.C."/>
            <person name="Cusson M."/>
        </authorList>
    </citation>
    <scope>NUCLEOTIDE SEQUENCE [LARGE SCALE GENOMIC DNA]</scope>
    <source>
        <strain evidence="1">Glfc:IPQL:Cfum</strain>
    </source>
</reference>
<name>A0ACC0KDD1_CHOFU</name>
<dbReference type="EMBL" id="CM046121">
    <property type="protein sequence ID" value="KAI8434225.1"/>
    <property type="molecule type" value="Genomic_DNA"/>
</dbReference>
<protein>
    <submittedName>
        <fullName evidence="1">Uncharacterized protein</fullName>
    </submittedName>
</protein>